<name>A0AAN5D1Q6_9BILA</name>
<accession>A0AAN5D1Q6</accession>
<sequence length="93" mass="10269">MESGLIEFSDSLGVGVPHIHCFRNGSAGLTEACIHATSARYEDTTWKIRLKRGFDVGMKINFGEERKFEIIAATCTSADCFDANREKRLGVPS</sequence>
<keyword evidence="2" id="KW-1185">Reference proteome</keyword>
<dbReference type="Proteomes" id="UP001328107">
    <property type="component" value="Unassembled WGS sequence"/>
</dbReference>
<feature type="non-terminal residue" evidence="1">
    <location>
        <position position="93"/>
    </location>
</feature>
<proteinExistence type="predicted"/>
<organism evidence="1 2">
    <name type="scientific">Pristionchus mayeri</name>
    <dbReference type="NCBI Taxonomy" id="1317129"/>
    <lineage>
        <taxon>Eukaryota</taxon>
        <taxon>Metazoa</taxon>
        <taxon>Ecdysozoa</taxon>
        <taxon>Nematoda</taxon>
        <taxon>Chromadorea</taxon>
        <taxon>Rhabditida</taxon>
        <taxon>Rhabditina</taxon>
        <taxon>Diplogasteromorpha</taxon>
        <taxon>Diplogasteroidea</taxon>
        <taxon>Neodiplogasteridae</taxon>
        <taxon>Pristionchus</taxon>
    </lineage>
</organism>
<evidence type="ECO:0000313" key="2">
    <source>
        <dbReference type="Proteomes" id="UP001328107"/>
    </source>
</evidence>
<reference evidence="2" key="1">
    <citation type="submission" date="2022-10" db="EMBL/GenBank/DDBJ databases">
        <title>Genome assembly of Pristionchus species.</title>
        <authorList>
            <person name="Yoshida K."/>
            <person name="Sommer R.J."/>
        </authorList>
    </citation>
    <scope>NUCLEOTIDE SEQUENCE [LARGE SCALE GENOMIC DNA]</scope>
    <source>
        <strain evidence="2">RS5460</strain>
    </source>
</reference>
<protein>
    <submittedName>
        <fullName evidence="1">Uncharacterized protein</fullName>
    </submittedName>
</protein>
<dbReference type="AlphaFoldDB" id="A0AAN5D1Q6"/>
<gene>
    <name evidence="1" type="ORF">PMAYCL1PPCAC_25401</name>
</gene>
<dbReference type="EMBL" id="BTRK01000005">
    <property type="protein sequence ID" value="GMR55206.1"/>
    <property type="molecule type" value="Genomic_DNA"/>
</dbReference>
<evidence type="ECO:0000313" key="1">
    <source>
        <dbReference type="EMBL" id="GMR55206.1"/>
    </source>
</evidence>
<comment type="caution">
    <text evidence="1">The sequence shown here is derived from an EMBL/GenBank/DDBJ whole genome shotgun (WGS) entry which is preliminary data.</text>
</comment>